<comment type="caution">
    <text evidence="4">The sequence shown here is derived from an EMBL/GenBank/DDBJ whole genome shotgun (WGS) entry which is preliminary data.</text>
</comment>
<dbReference type="PROSITE" id="PS00552">
    <property type="entry name" value="HTH_MERR_1"/>
    <property type="match status" value="1"/>
</dbReference>
<evidence type="ECO:0000313" key="4">
    <source>
        <dbReference type="EMBL" id="OME64778.1"/>
    </source>
</evidence>
<dbReference type="Pfam" id="PF06445">
    <property type="entry name" value="GyrI-like"/>
    <property type="match status" value="1"/>
</dbReference>
<dbReference type="SUPFAM" id="SSF46955">
    <property type="entry name" value="Putative DNA-binding domain"/>
    <property type="match status" value="1"/>
</dbReference>
<dbReference type="SMART" id="SM00422">
    <property type="entry name" value="HTH_MERR"/>
    <property type="match status" value="1"/>
</dbReference>
<dbReference type="PANTHER" id="PTHR30204">
    <property type="entry name" value="REDOX-CYCLING DRUG-SENSING TRANSCRIPTIONAL ACTIVATOR SOXR"/>
    <property type="match status" value="1"/>
</dbReference>
<dbReference type="Gene3D" id="1.10.1660.10">
    <property type="match status" value="1"/>
</dbReference>
<accession>A0A1R0Z9A9</accession>
<evidence type="ECO:0000256" key="2">
    <source>
        <dbReference type="SAM" id="Coils"/>
    </source>
</evidence>
<keyword evidence="1" id="KW-0238">DNA-binding</keyword>
<dbReference type="PANTHER" id="PTHR30204:SF85">
    <property type="entry name" value="MULTIDRUG-EFFLUX TRANSPORTER 2 REGULATOR"/>
    <property type="match status" value="1"/>
</dbReference>
<dbReference type="InterPro" id="IPR009061">
    <property type="entry name" value="DNA-bd_dom_put_sf"/>
</dbReference>
<dbReference type="Gene3D" id="3.20.80.10">
    <property type="entry name" value="Regulatory factor, effector binding domain"/>
    <property type="match status" value="1"/>
</dbReference>
<sequence>MSIDYDQYFTTSEFAKVCGVTKHTLFHYDEIGILKPEIVKENGYRYYSYKQFYTFDIIAVLKGTGTPLNEIKEYIQDQNTLHFLSMLKQKQLQLVDEQKKLERMQRLLQGAIDNTNRALHVNCGEPWVEECDEEYFIAVRLSKEKGEKDHVRKVYRIFDYCDEHHLEYDFPIGSIICKSSLEEGDYDPDYYCNKINEKHNGELLYIKPKGKYLIMNHKGSYETLPASYEKLKSYIAENDLHITGNAYEYELLSYLAVGDPDKYVIQIAIQTF</sequence>
<proteinExistence type="predicted"/>
<reference evidence="4 5" key="1">
    <citation type="submission" date="2016-11" db="EMBL/GenBank/DDBJ databases">
        <title>Paenibacillus species isolates.</title>
        <authorList>
            <person name="Beno S.M."/>
        </authorList>
    </citation>
    <scope>NUCLEOTIDE SEQUENCE [LARGE SCALE GENOMIC DNA]</scope>
    <source>
        <strain evidence="4 5">FSL H7-0443</strain>
    </source>
</reference>
<organism evidence="4 5">
    <name type="scientific">Paenibacillus odorifer</name>
    <dbReference type="NCBI Taxonomy" id="189426"/>
    <lineage>
        <taxon>Bacteria</taxon>
        <taxon>Bacillati</taxon>
        <taxon>Bacillota</taxon>
        <taxon>Bacilli</taxon>
        <taxon>Bacillales</taxon>
        <taxon>Paenibacillaceae</taxon>
        <taxon>Paenibacillus</taxon>
    </lineage>
</organism>
<dbReference type="CDD" id="cd04782">
    <property type="entry name" value="HTH_BltR"/>
    <property type="match status" value="1"/>
</dbReference>
<dbReference type="InterPro" id="IPR000551">
    <property type="entry name" value="MerR-type_HTH_dom"/>
</dbReference>
<dbReference type="OrthoDB" id="9773308at2"/>
<dbReference type="Pfam" id="PF13411">
    <property type="entry name" value="MerR_1"/>
    <property type="match status" value="1"/>
</dbReference>
<evidence type="ECO:0000259" key="3">
    <source>
        <dbReference type="PROSITE" id="PS50937"/>
    </source>
</evidence>
<dbReference type="SUPFAM" id="SSF55136">
    <property type="entry name" value="Probable bacterial effector-binding domain"/>
    <property type="match status" value="1"/>
</dbReference>
<protein>
    <recommendedName>
        <fullName evidence="3">HTH merR-type domain-containing protein</fullName>
    </recommendedName>
</protein>
<dbReference type="InterPro" id="IPR047057">
    <property type="entry name" value="MerR_fam"/>
</dbReference>
<name>A0A1R0Z9A9_9BACL</name>
<feature type="domain" description="HTH merR-type" evidence="3">
    <location>
        <begin position="8"/>
        <end position="77"/>
    </location>
</feature>
<keyword evidence="2" id="KW-0175">Coiled coil</keyword>
<dbReference type="AlphaFoldDB" id="A0A1R0Z9A9"/>
<dbReference type="GO" id="GO:0003677">
    <property type="term" value="F:DNA binding"/>
    <property type="evidence" value="ECO:0007669"/>
    <property type="project" value="UniProtKB-KW"/>
</dbReference>
<dbReference type="InterPro" id="IPR029442">
    <property type="entry name" value="GyrI-like"/>
</dbReference>
<dbReference type="GO" id="GO:0003700">
    <property type="term" value="F:DNA-binding transcription factor activity"/>
    <property type="evidence" value="ECO:0007669"/>
    <property type="project" value="InterPro"/>
</dbReference>
<dbReference type="RefSeq" id="WP_076286719.1">
    <property type="nucleotide sequence ID" value="NZ_MPTW01000024.1"/>
</dbReference>
<feature type="coiled-coil region" evidence="2">
    <location>
        <begin position="87"/>
        <end position="114"/>
    </location>
</feature>
<dbReference type="InterPro" id="IPR011256">
    <property type="entry name" value="Reg_factor_effector_dom_sf"/>
</dbReference>
<dbReference type="EMBL" id="MPTW01000024">
    <property type="protein sequence ID" value="OME64778.1"/>
    <property type="molecule type" value="Genomic_DNA"/>
</dbReference>
<dbReference type="Proteomes" id="UP000187425">
    <property type="component" value="Unassembled WGS sequence"/>
</dbReference>
<evidence type="ECO:0000256" key="1">
    <source>
        <dbReference type="ARBA" id="ARBA00023125"/>
    </source>
</evidence>
<gene>
    <name evidence="4" type="ORF">BSK65_26925</name>
</gene>
<dbReference type="PROSITE" id="PS50937">
    <property type="entry name" value="HTH_MERR_2"/>
    <property type="match status" value="1"/>
</dbReference>
<evidence type="ECO:0000313" key="5">
    <source>
        <dbReference type="Proteomes" id="UP000187425"/>
    </source>
</evidence>